<dbReference type="Gene3D" id="3.40.50.720">
    <property type="entry name" value="NAD(P)-binding Rossmann-like Domain"/>
    <property type="match status" value="1"/>
</dbReference>
<dbReference type="SMART" id="SM00822">
    <property type="entry name" value="PKS_KR"/>
    <property type="match status" value="1"/>
</dbReference>
<dbReference type="InterPro" id="IPR036291">
    <property type="entry name" value="NAD(P)-bd_dom_sf"/>
</dbReference>
<evidence type="ECO:0000313" key="3">
    <source>
        <dbReference type="EMBL" id="GAA1557883.1"/>
    </source>
</evidence>
<protein>
    <submittedName>
        <fullName evidence="3">SDR family oxidoreductase</fullName>
    </submittedName>
</protein>
<organism evidence="3 4">
    <name type="scientific">Dactylosporangium maewongense</name>
    <dbReference type="NCBI Taxonomy" id="634393"/>
    <lineage>
        <taxon>Bacteria</taxon>
        <taxon>Bacillati</taxon>
        <taxon>Actinomycetota</taxon>
        <taxon>Actinomycetes</taxon>
        <taxon>Micromonosporales</taxon>
        <taxon>Micromonosporaceae</taxon>
        <taxon>Dactylosporangium</taxon>
    </lineage>
</organism>
<reference evidence="3 4" key="1">
    <citation type="journal article" date="2019" name="Int. J. Syst. Evol. Microbiol.">
        <title>The Global Catalogue of Microorganisms (GCM) 10K type strain sequencing project: providing services to taxonomists for standard genome sequencing and annotation.</title>
        <authorList>
            <consortium name="The Broad Institute Genomics Platform"/>
            <consortium name="The Broad Institute Genome Sequencing Center for Infectious Disease"/>
            <person name="Wu L."/>
            <person name="Ma J."/>
        </authorList>
    </citation>
    <scope>NUCLEOTIDE SEQUENCE [LARGE SCALE GENOMIC DNA]</scope>
    <source>
        <strain evidence="3 4">JCM 15933</strain>
    </source>
</reference>
<accession>A0ABN2CJN5</accession>
<sequence>MSLDGRVAVVTGGTRGIGRTIAAAFAARGAKVVAAARSAEPPDERVDVTDPGSVRDLFDRVEARFGRVDIVVANAGVSRPGPVAGQAPEAFADVLATNVAGTFHTMQAAVPALRRAGGGRILTLSSALATRATPGAAAYSASKAAIEALTRTAAVELAPHGITVNCLSPGIIAEGMGEQLIGNAAVWARYGPRLAAGRPGTGEEVAAVAVFLAGAGAGYVNGSVVDVHGGLDW</sequence>
<feature type="domain" description="Ketoreductase" evidence="2">
    <location>
        <begin position="6"/>
        <end position="170"/>
    </location>
</feature>
<keyword evidence="4" id="KW-1185">Reference proteome</keyword>
<dbReference type="InterPro" id="IPR020904">
    <property type="entry name" value="Sc_DH/Rdtase_CS"/>
</dbReference>
<dbReference type="PANTHER" id="PTHR42760">
    <property type="entry name" value="SHORT-CHAIN DEHYDROGENASES/REDUCTASES FAMILY MEMBER"/>
    <property type="match status" value="1"/>
</dbReference>
<evidence type="ECO:0000256" key="1">
    <source>
        <dbReference type="ARBA" id="ARBA00006484"/>
    </source>
</evidence>
<dbReference type="RefSeq" id="WP_344511072.1">
    <property type="nucleotide sequence ID" value="NZ_BAAAQD010000026.1"/>
</dbReference>
<dbReference type="PRINTS" id="PR00081">
    <property type="entry name" value="GDHRDH"/>
</dbReference>
<dbReference type="CDD" id="cd05233">
    <property type="entry name" value="SDR_c"/>
    <property type="match status" value="1"/>
</dbReference>
<dbReference type="Pfam" id="PF13561">
    <property type="entry name" value="adh_short_C2"/>
    <property type="match status" value="1"/>
</dbReference>
<dbReference type="PROSITE" id="PS00061">
    <property type="entry name" value="ADH_SHORT"/>
    <property type="match status" value="1"/>
</dbReference>
<dbReference type="EMBL" id="BAAAQD010000026">
    <property type="protein sequence ID" value="GAA1557883.1"/>
    <property type="molecule type" value="Genomic_DNA"/>
</dbReference>
<dbReference type="PANTHER" id="PTHR42760:SF40">
    <property type="entry name" value="3-OXOACYL-[ACYL-CARRIER-PROTEIN] REDUCTASE, CHLOROPLASTIC"/>
    <property type="match status" value="1"/>
</dbReference>
<evidence type="ECO:0000259" key="2">
    <source>
        <dbReference type="SMART" id="SM00822"/>
    </source>
</evidence>
<name>A0ABN2CJN5_9ACTN</name>
<dbReference type="InterPro" id="IPR057326">
    <property type="entry name" value="KR_dom"/>
</dbReference>
<evidence type="ECO:0000313" key="4">
    <source>
        <dbReference type="Proteomes" id="UP001501470"/>
    </source>
</evidence>
<gene>
    <name evidence="3" type="ORF">GCM10009827_093520</name>
</gene>
<comment type="similarity">
    <text evidence="1">Belongs to the short-chain dehydrogenases/reductases (SDR) family.</text>
</comment>
<dbReference type="Proteomes" id="UP001501470">
    <property type="component" value="Unassembled WGS sequence"/>
</dbReference>
<comment type="caution">
    <text evidence="3">The sequence shown here is derived from an EMBL/GenBank/DDBJ whole genome shotgun (WGS) entry which is preliminary data.</text>
</comment>
<proteinExistence type="inferred from homology"/>
<dbReference type="InterPro" id="IPR002347">
    <property type="entry name" value="SDR_fam"/>
</dbReference>
<dbReference type="PRINTS" id="PR00080">
    <property type="entry name" value="SDRFAMILY"/>
</dbReference>
<dbReference type="SUPFAM" id="SSF51735">
    <property type="entry name" value="NAD(P)-binding Rossmann-fold domains"/>
    <property type="match status" value="1"/>
</dbReference>